<dbReference type="KEGG" id="barn:D1092_07335"/>
<organism evidence="1 2">
    <name type="scientific">Bartonella krasnovii</name>
    <dbReference type="NCBI Taxonomy" id="2267275"/>
    <lineage>
        <taxon>Bacteria</taxon>
        <taxon>Pseudomonadati</taxon>
        <taxon>Pseudomonadota</taxon>
        <taxon>Alphaproteobacteria</taxon>
        <taxon>Hyphomicrobiales</taxon>
        <taxon>Bartonellaceae</taxon>
        <taxon>Bartonella</taxon>
    </lineage>
</organism>
<dbReference type="Gene3D" id="1.10.40.30">
    <property type="entry name" value="Fumarase/aspartase (C-terminal domain)"/>
    <property type="match status" value="1"/>
</dbReference>
<evidence type="ECO:0000313" key="2">
    <source>
        <dbReference type="Proteomes" id="UP000321311"/>
    </source>
</evidence>
<reference evidence="2" key="1">
    <citation type="submission" date="2019-07" db="EMBL/GenBank/DDBJ databases">
        <title>Bartonella kosoyii sp. nov. and Bartonella krasnovii sp. nov., two novel members of the Bartonella elizabethae complex sensu lato, isolated from black rats and wild desert rodent-fleas.</title>
        <authorList>
            <person name="Gutierrez R."/>
            <person name="Shalit T."/>
            <person name="Markus B."/>
            <person name="Yuan C."/>
            <person name="Nachum-Biala Y."/>
            <person name="Elad D."/>
            <person name="Harrus S."/>
        </authorList>
    </citation>
    <scope>NUCLEOTIDE SEQUENCE [LARGE SCALE GENOMIC DNA]</scope>
    <source>
        <strain evidence="2">OE 1-1</strain>
    </source>
</reference>
<accession>A0A5B9D2H1</accession>
<proteinExistence type="predicted"/>
<name>A0A5B9D2H1_9HYPH</name>
<gene>
    <name evidence="1" type="ORF">D1092_07335</name>
</gene>
<dbReference type="AlphaFoldDB" id="A0A5B9D2H1"/>
<dbReference type="EMBL" id="CP031844">
    <property type="protein sequence ID" value="QEE12756.1"/>
    <property type="molecule type" value="Genomic_DNA"/>
</dbReference>
<dbReference type="Proteomes" id="UP000321311">
    <property type="component" value="Chromosome"/>
</dbReference>
<evidence type="ECO:0000313" key="1">
    <source>
        <dbReference type="EMBL" id="QEE12756.1"/>
    </source>
</evidence>
<protein>
    <submittedName>
        <fullName evidence="1">Putative class II fumarate hydratase</fullName>
    </submittedName>
</protein>
<sequence length="102" mass="11340">MSILALSKETLTPKIGDEKVARIAKAAHKNDTTLRTSSPQSQAFLGEDYDRLVDLKKDDHSSIKEPIKKRQTSSTLSIKAIGVYHTPINVAHSVYFRLSSPF</sequence>